<dbReference type="AlphaFoldDB" id="A0A6S7FRE0"/>
<dbReference type="InterPro" id="IPR012337">
    <property type="entry name" value="RNaseH-like_sf"/>
</dbReference>
<organism evidence="1 2">
    <name type="scientific">Paramuricea clavata</name>
    <name type="common">Red gorgonian</name>
    <name type="synonym">Violescent sea-whip</name>
    <dbReference type="NCBI Taxonomy" id="317549"/>
    <lineage>
        <taxon>Eukaryota</taxon>
        <taxon>Metazoa</taxon>
        <taxon>Cnidaria</taxon>
        <taxon>Anthozoa</taxon>
        <taxon>Octocorallia</taxon>
        <taxon>Malacalcyonacea</taxon>
        <taxon>Plexauridae</taxon>
        <taxon>Paramuricea</taxon>
    </lineage>
</organism>
<evidence type="ECO:0000313" key="1">
    <source>
        <dbReference type="EMBL" id="CAB3978549.1"/>
    </source>
</evidence>
<dbReference type="PANTHER" id="PTHR45749:SF28">
    <property type="entry name" value="ZINC FINGER MYM-TYPE PROTEIN 1-LIKE-RELATED"/>
    <property type="match status" value="1"/>
</dbReference>
<name>A0A6S7FRE0_PARCT</name>
<comment type="caution">
    <text evidence="1">The sequence shown here is derived from an EMBL/GenBank/DDBJ whole genome shotgun (WGS) entry which is preliminary data.</text>
</comment>
<sequence length="718" mass="82852">MASGSVTASTEADIISDLLKKPFSTRQPGEQNIIVTQRPMPNLQSTTGDRSFQVSWYTKKDWLCGSLTKKAMFCWPCLLFCPGTSSSWTKTGFRNMKGFLSDCKKHERARFHMAAYKTWKTYGSGPRVDSLISQARRDEIQRHNEEVRQNREMLKNLTQAVLYLSRQELAFRGHDESNDSLNRGNYRELLERFARMDSVFERQLHGRLAESSLRGGGRFTGVSPDIQNDLINCLDMIIEDDILKEMDNCTFLSIQVDEATDVSTKEQLSMIIRLDKGSDIIERQLGFVDVSSDRTATALSTVIKGKLIQHENIMDKLIGQTYDGASVMSGYLNGVQAQIQREYPFAHFVHCAAHRLNLVLCQAASSIAPVKIFFINIGAFCTFTSNAPRRKAFLSSHNLEFPSPGDTRWYYRARVINVLYNNYDKLIELFENIVDNPTGWDDETLNKMTGLLGYLNGFLFCFLVLIFQKILEQSSILYSIFQDKKTDFQYGMTRVERFKTFVTSLRTDAKYSEFYDKAVEKVDLPVTKYDLKHNYKQIFFEILDSIVGMLTERFHDVERFRFLDLVNPRVFKTWNGDVPSEKLDLLKEMYGDLFDIPMLVSQLCFIYRDKDFHKDSCGELLKYIFQFHLQSSIPEVVKLLKMNGVISVTSASVERSFSCLKRVKSYLRNTMSQGRLSSFCRISIRKDILSEKEDAGTLHEEVVKRFVEKPRRLAFLYK</sequence>
<reference evidence="1" key="1">
    <citation type="submission" date="2020-04" db="EMBL/GenBank/DDBJ databases">
        <authorList>
            <person name="Alioto T."/>
            <person name="Alioto T."/>
            <person name="Gomez Garrido J."/>
        </authorList>
    </citation>
    <scope>NUCLEOTIDE SEQUENCE</scope>
    <source>
        <strain evidence="1">A484AB</strain>
    </source>
</reference>
<accession>A0A6S7FRE0</accession>
<dbReference type="SMART" id="SM00597">
    <property type="entry name" value="ZnF_TTF"/>
    <property type="match status" value="1"/>
</dbReference>
<dbReference type="OrthoDB" id="8962491at2759"/>
<dbReference type="PANTHER" id="PTHR45749">
    <property type="match status" value="1"/>
</dbReference>
<dbReference type="Proteomes" id="UP001152795">
    <property type="component" value="Unassembled WGS sequence"/>
</dbReference>
<protein>
    <submittedName>
        <fullName evidence="1">Zinc finger MYM-type 1-like</fullName>
    </submittedName>
</protein>
<dbReference type="Pfam" id="PF14291">
    <property type="entry name" value="DUF4371"/>
    <property type="match status" value="1"/>
</dbReference>
<dbReference type="InterPro" id="IPR006580">
    <property type="entry name" value="Znf_TTF"/>
</dbReference>
<gene>
    <name evidence="1" type="ORF">PACLA_8A020548</name>
</gene>
<proteinExistence type="predicted"/>
<dbReference type="InterPro" id="IPR025398">
    <property type="entry name" value="DUF4371"/>
</dbReference>
<dbReference type="SUPFAM" id="SSF53098">
    <property type="entry name" value="Ribonuclease H-like"/>
    <property type="match status" value="1"/>
</dbReference>
<keyword evidence="2" id="KW-1185">Reference proteome</keyword>
<evidence type="ECO:0000313" key="2">
    <source>
        <dbReference type="Proteomes" id="UP001152795"/>
    </source>
</evidence>
<dbReference type="EMBL" id="CACRXK020000123">
    <property type="protein sequence ID" value="CAB3978549.1"/>
    <property type="molecule type" value="Genomic_DNA"/>
</dbReference>